<dbReference type="Proteomes" id="UP000515123">
    <property type="component" value="Linkage group 19"/>
</dbReference>
<dbReference type="GeneID" id="109725048"/>
<dbReference type="AlphaFoldDB" id="A0A6P5GP80"/>
<sequence>MHQLGSGLYVSGPLPPSPPPPPPPRERRRLSAGSSSPSSSLAPYTGGDGPLSGDLARMFPSPHSSPHLRPPPPPPAASSPRLPQSGLVVGPPRPSPPPSPEPSTRNPPAGPQKSEFASGIPIWCCFLAAAAVAAGIGIGVFVLVSARRLEVLAAASAVAAAVGVVGVWNWWSRAREAEGFFRRFPDSSVGRGSLPVGELVKISGRNVANFYISDHGSGTRFLVRAGDGAKVTHFVKSKTIDINKGKRELTPNFINWLADNNLSIGDQLLRLKEGFIKEGDTASVIGILRRHHPYDIIDPPHGKVSTGCQWTRCLFPVLVEGLILIGDENPEDEVVYLA</sequence>
<dbReference type="OrthoDB" id="1899156at2759"/>
<dbReference type="PANTHER" id="PTHR33709:SF17">
    <property type="entry name" value="UBIQUITIN-SPECIFIC PROTEASE FAMILY C19-RELATED PROTEIN"/>
    <property type="match status" value="1"/>
</dbReference>
<feature type="transmembrane region" description="Helical" evidence="2">
    <location>
        <begin position="151"/>
        <end position="171"/>
    </location>
</feature>
<reference evidence="3" key="1">
    <citation type="journal article" date="2015" name="Nat. Genet.">
        <title>The pineapple genome and the evolution of CAM photosynthesis.</title>
        <authorList>
            <person name="Ming R."/>
            <person name="VanBuren R."/>
            <person name="Wai C.M."/>
            <person name="Tang H."/>
            <person name="Schatz M.C."/>
            <person name="Bowers J.E."/>
            <person name="Lyons E."/>
            <person name="Wang M.L."/>
            <person name="Chen J."/>
            <person name="Biggers E."/>
            <person name="Zhang J."/>
            <person name="Huang L."/>
            <person name="Zhang L."/>
            <person name="Miao W."/>
            <person name="Zhang J."/>
            <person name="Ye Z."/>
            <person name="Miao C."/>
            <person name="Lin Z."/>
            <person name="Wang H."/>
            <person name="Zhou H."/>
            <person name="Yim W.C."/>
            <person name="Priest H.D."/>
            <person name="Zheng C."/>
            <person name="Woodhouse M."/>
            <person name="Edger P.P."/>
            <person name="Guyot R."/>
            <person name="Guo H.B."/>
            <person name="Guo H."/>
            <person name="Zheng G."/>
            <person name="Singh R."/>
            <person name="Sharma A."/>
            <person name="Min X."/>
            <person name="Zheng Y."/>
            <person name="Lee H."/>
            <person name="Gurtowski J."/>
            <person name="Sedlazeck F.J."/>
            <person name="Harkess A."/>
            <person name="McKain M.R."/>
            <person name="Liao Z."/>
            <person name="Fang J."/>
            <person name="Liu J."/>
            <person name="Zhang X."/>
            <person name="Zhang Q."/>
            <person name="Hu W."/>
            <person name="Qin Y."/>
            <person name="Wang K."/>
            <person name="Chen L.Y."/>
            <person name="Shirley N."/>
            <person name="Lin Y.R."/>
            <person name="Liu L.Y."/>
            <person name="Hernandez A.G."/>
            <person name="Wright C.L."/>
            <person name="Bulone V."/>
            <person name="Tuskan G.A."/>
            <person name="Heath K."/>
            <person name="Zee F."/>
            <person name="Moore P.H."/>
            <person name="Sunkar R."/>
            <person name="Leebens-Mack J.H."/>
            <person name="Mockler T."/>
            <person name="Bennetzen J.L."/>
            <person name="Freeling M."/>
            <person name="Sankoff D."/>
            <person name="Paterson A.H."/>
            <person name="Zhu X."/>
            <person name="Yang X."/>
            <person name="Smith J.A."/>
            <person name="Cushman J.C."/>
            <person name="Paull R.E."/>
            <person name="Yu Q."/>
        </authorList>
    </citation>
    <scope>NUCLEOTIDE SEQUENCE [LARGE SCALE GENOMIC DNA]</scope>
    <source>
        <strain evidence="3">cv. F153</strain>
    </source>
</reference>
<dbReference type="RefSeq" id="XP_020109689.1">
    <property type="nucleotide sequence ID" value="XM_020254100.1"/>
</dbReference>
<evidence type="ECO:0000313" key="4">
    <source>
        <dbReference type="RefSeq" id="XP_020109689.1"/>
    </source>
</evidence>
<evidence type="ECO:0000313" key="3">
    <source>
        <dbReference type="Proteomes" id="UP000515123"/>
    </source>
</evidence>
<gene>
    <name evidence="4" type="primary">LOC109725048</name>
</gene>
<feature type="compositionally biased region" description="Pro residues" evidence="1">
    <location>
        <begin position="91"/>
        <end position="101"/>
    </location>
</feature>
<organism evidence="3 4">
    <name type="scientific">Ananas comosus</name>
    <name type="common">Pineapple</name>
    <name type="synonym">Ananas ananas</name>
    <dbReference type="NCBI Taxonomy" id="4615"/>
    <lineage>
        <taxon>Eukaryota</taxon>
        <taxon>Viridiplantae</taxon>
        <taxon>Streptophyta</taxon>
        <taxon>Embryophyta</taxon>
        <taxon>Tracheophyta</taxon>
        <taxon>Spermatophyta</taxon>
        <taxon>Magnoliopsida</taxon>
        <taxon>Liliopsida</taxon>
        <taxon>Poales</taxon>
        <taxon>Bromeliaceae</taxon>
        <taxon>Bromelioideae</taxon>
        <taxon>Ananas</taxon>
    </lineage>
</organism>
<feature type="compositionally biased region" description="Low complexity" evidence="1">
    <location>
        <begin position="31"/>
        <end position="43"/>
    </location>
</feature>
<reference evidence="4" key="2">
    <citation type="submission" date="2025-08" db="UniProtKB">
        <authorList>
            <consortium name="RefSeq"/>
        </authorList>
    </citation>
    <scope>IDENTIFICATION</scope>
    <source>
        <tissue evidence="4">Leaf</tissue>
    </source>
</reference>
<keyword evidence="2" id="KW-0812">Transmembrane</keyword>
<protein>
    <submittedName>
        <fullName evidence="4">Uncharacterized membrane protein At1g16860-like isoform X3</fullName>
    </submittedName>
</protein>
<feature type="region of interest" description="Disordered" evidence="1">
    <location>
        <begin position="1"/>
        <end position="113"/>
    </location>
</feature>
<proteinExistence type="predicted"/>
<evidence type="ECO:0000256" key="2">
    <source>
        <dbReference type="SAM" id="Phobius"/>
    </source>
</evidence>
<dbReference type="InterPro" id="IPR040339">
    <property type="entry name" value="At1g16860-like"/>
</dbReference>
<dbReference type="PANTHER" id="PTHR33709">
    <property type="entry name" value="OSJNBA0035M09.9 PROTEIN"/>
    <property type="match status" value="1"/>
</dbReference>
<feature type="compositionally biased region" description="Pro residues" evidence="1">
    <location>
        <begin position="13"/>
        <end position="23"/>
    </location>
</feature>
<name>A0A6P5GP80_ANACO</name>
<keyword evidence="2" id="KW-0472">Membrane</keyword>
<keyword evidence="3" id="KW-1185">Reference proteome</keyword>
<feature type="compositionally biased region" description="Pro residues" evidence="1">
    <location>
        <begin position="68"/>
        <end position="77"/>
    </location>
</feature>
<accession>A0A6P5GP80</accession>
<keyword evidence="2" id="KW-1133">Transmembrane helix</keyword>
<evidence type="ECO:0000256" key="1">
    <source>
        <dbReference type="SAM" id="MobiDB-lite"/>
    </source>
</evidence>
<feature type="transmembrane region" description="Helical" evidence="2">
    <location>
        <begin position="120"/>
        <end position="144"/>
    </location>
</feature>
<feature type="compositionally biased region" description="Low complexity" evidence="1">
    <location>
        <begin position="1"/>
        <end position="12"/>
    </location>
</feature>